<accession>A0A6G2BC54</accession>
<evidence type="ECO:0000313" key="3">
    <source>
        <dbReference type="Proteomes" id="UP000473014"/>
    </source>
</evidence>
<organism evidence="2 3">
    <name type="scientific">Streptomyces taklimakanensis</name>
    <dbReference type="NCBI Taxonomy" id="2569853"/>
    <lineage>
        <taxon>Bacteria</taxon>
        <taxon>Bacillati</taxon>
        <taxon>Actinomycetota</taxon>
        <taxon>Actinomycetes</taxon>
        <taxon>Kitasatosporales</taxon>
        <taxon>Streptomycetaceae</taxon>
        <taxon>Streptomyces</taxon>
    </lineage>
</organism>
<gene>
    <name evidence="2" type="ORF">F0L17_10985</name>
</gene>
<dbReference type="RefSeq" id="WP_155070938.1">
    <property type="nucleotide sequence ID" value="NZ_WIXO01000001.1"/>
</dbReference>
<dbReference type="OrthoDB" id="4337967at2"/>
<dbReference type="EMBL" id="WIXO01000001">
    <property type="protein sequence ID" value="MTE19643.1"/>
    <property type="molecule type" value="Genomic_DNA"/>
</dbReference>
<reference evidence="2 3" key="1">
    <citation type="submission" date="2019-11" db="EMBL/GenBank/DDBJ databases">
        <authorList>
            <person name="Yuan L."/>
        </authorList>
    </citation>
    <scope>NUCLEOTIDE SEQUENCE [LARGE SCALE GENOMIC DNA]</scope>
    <source>
        <strain evidence="2 3">TRM43335</strain>
    </source>
</reference>
<comment type="caution">
    <text evidence="2">The sequence shown here is derived from an EMBL/GenBank/DDBJ whole genome shotgun (WGS) entry which is preliminary data.</text>
</comment>
<evidence type="ECO:0000313" key="2">
    <source>
        <dbReference type="EMBL" id="MTE19643.1"/>
    </source>
</evidence>
<name>A0A6G2BC54_9ACTN</name>
<keyword evidence="3" id="KW-1185">Reference proteome</keyword>
<proteinExistence type="predicted"/>
<sequence length="45" mass="4906">MAARPANSSPPPKGRRSGTDRPDYLAEDEETWATGQRNVVPPVID</sequence>
<feature type="region of interest" description="Disordered" evidence="1">
    <location>
        <begin position="1"/>
        <end position="45"/>
    </location>
</feature>
<dbReference type="AlphaFoldDB" id="A0A6G2BC54"/>
<evidence type="ECO:0000256" key="1">
    <source>
        <dbReference type="SAM" id="MobiDB-lite"/>
    </source>
</evidence>
<protein>
    <submittedName>
        <fullName evidence="2">Uncharacterized protein</fullName>
    </submittedName>
</protein>
<dbReference type="Proteomes" id="UP000473014">
    <property type="component" value="Unassembled WGS sequence"/>
</dbReference>